<feature type="domain" description="DUF6469" evidence="7">
    <location>
        <begin position="83"/>
        <end position="211"/>
    </location>
</feature>
<dbReference type="Pfam" id="PF13087">
    <property type="entry name" value="AAA_12"/>
    <property type="match status" value="1"/>
</dbReference>
<dbReference type="InterPro" id="IPR041677">
    <property type="entry name" value="DNA2/NAM7_AAA_11"/>
</dbReference>
<dbReference type="Gramene" id="ESR33924">
    <property type="protein sequence ID" value="ESR33924"/>
    <property type="gene ID" value="CICLE_v10006754mg"/>
</dbReference>
<dbReference type="InterPro" id="IPR039904">
    <property type="entry name" value="TRANK1"/>
</dbReference>
<dbReference type="KEGG" id="cic:CICLE_v10006754mg"/>
<dbReference type="Pfam" id="PF20073">
    <property type="entry name" value="DUF6469"/>
    <property type="match status" value="1"/>
</dbReference>
<dbReference type="OMA" id="CISTEME"/>
<dbReference type="STRING" id="85681.V4U3X6"/>
<sequence length="1173" mass="133745">MEGEASSSRRKKTAVPNDYGFIDTVFSWSLEDILNENLYKEKVKQIPLSFQSVSQYFESFVFPLLEETRAQLFSTMEKVSKAPFAEVVALEDSKPYGAMLYDVKVDCWRNRFSNPGKEPYKTLPGDILVLADAKPETASDLQRVGRMWTFVSVTKITEDENEIDTGSTYFKVKTSKEIQIDRAKKSLFVIFLTNITSNRRIWKTLHRNRNLKIIKEILRTDSGVDENCELCSMQSEDIWNEIFGPRLSSTLNDSQEEAVLSCLRHMHCDHKTTVELIWGPPGTGKTKTVSVLLIALLKMNCRTLICSPTNVAIVEVASRVVKLVKESVEGDPGRDILFFPLGEILLFGNNERLKVDSGVEEIYLDYRVKRLADCFAPLTGWRHCFASMIDFLDDCVPQYHIYMENESMKQSEDINGNEIKEKECRKDAEVSKVEIKTFLEFVRERFKCTAAPLRSCIFNLGTHLPKSYIGEDNFQVLGTVISFLDSFETLLFQDNMGSEDLEELFSHSVDEDFSQSIVDIKYTLHESRSKCHSVLRELWNSFKELNLPSAMNMGLLKDFCFTKASLIFCTASSSYKLHSVAMEQLKFLVIDEAAQLKESESAIPLQLPCIQHAILVGDECQLPAMVESSVSGEAYFGRSLFERLSYLGHSKHLLSMQYRMHPSISFFPNSYFYENKILDAPTVRKRSYEKQFLPGPMYGPYAFINVFGGREEFIEHSCRNMVEVSVVMKILLNLYKAWVESKEKLSIGIVSPYSAQVIAIQEKLGSKYEKSAGFAVKVTSIDGFQGGEEDIIIISTVRSNNAGSIGFTSSPQRINVALTRARHCLWILGRERTLTRSESVWKTLLDDAKARQCFFNVDEDKDLAKAILEVKKELDELDELLNPGSILFRSERWKVNFSDNFLKSFKKLTSDQTKKSVINLLLKLSGGWRPKRRNVDSVCASSSHIIKQFKVEGFYIISTIDIAKDVKESQYIQVLKVWDILPLEDVQKLVTRLDNIFVKYTDEFINLCKEKCFDGNLEVPKTWAVTSNIVRFKNLADNESGSDLSGAAFDCRSYVENSNVTDSLLLMKFYPLSSGIVSHLLSDRDGRELDLPFEVTDEQLEMILFPRSTFILGRSGTGKTTILTMKLFQNEKHHHMGLGGTERYILHQLFVTVSPKLCFAVKQHISHMKRCVF</sequence>
<accession>V4U3X6</accession>
<keyword evidence="9" id="KW-1185">Reference proteome</keyword>
<dbReference type="InParanoid" id="V4U3X6"/>
<dbReference type="GO" id="GO:0004386">
    <property type="term" value="F:helicase activity"/>
    <property type="evidence" value="ECO:0007669"/>
    <property type="project" value="UniProtKB-KW"/>
</dbReference>
<evidence type="ECO:0000313" key="9">
    <source>
        <dbReference type="Proteomes" id="UP000030687"/>
    </source>
</evidence>
<dbReference type="InterPro" id="IPR047187">
    <property type="entry name" value="SF1_C_Upf1"/>
</dbReference>
<evidence type="ECO:0000256" key="3">
    <source>
        <dbReference type="ARBA" id="ARBA00022806"/>
    </source>
</evidence>
<feature type="domain" description="DNA2/NAM7 helicase-like C-terminal" evidence="6">
    <location>
        <begin position="637"/>
        <end position="831"/>
    </location>
</feature>
<proteinExistence type="predicted"/>
<evidence type="ECO:0008006" key="10">
    <source>
        <dbReference type="Google" id="ProtNLM"/>
    </source>
</evidence>
<evidence type="ECO:0000259" key="7">
    <source>
        <dbReference type="Pfam" id="PF20073"/>
    </source>
</evidence>
<organism evidence="8 9">
    <name type="scientific">Citrus clementina</name>
    <name type="common">Clementine</name>
    <name type="synonym">Citrus deliciosa x Citrus sinensis</name>
    <dbReference type="NCBI Taxonomy" id="85681"/>
    <lineage>
        <taxon>Eukaryota</taxon>
        <taxon>Viridiplantae</taxon>
        <taxon>Streptophyta</taxon>
        <taxon>Embryophyta</taxon>
        <taxon>Tracheophyta</taxon>
        <taxon>Spermatophyta</taxon>
        <taxon>Magnoliopsida</taxon>
        <taxon>eudicotyledons</taxon>
        <taxon>Gunneridae</taxon>
        <taxon>Pentapetalae</taxon>
        <taxon>rosids</taxon>
        <taxon>malvids</taxon>
        <taxon>Sapindales</taxon>
        <taxon>Rutaceae</taxon>
        <taxon>Aurantioideae</taxon>
        <taxon>Citrus</taxon>
    </lineage>
</organism>
<evidence type="ECO:0000256" key="1">
    <source>
        <dbReference type="ARBA" id="ARBA00022741"/>
    </source>
</evidence>
<evidence type="ECO:0000259" key="6">
    <source>
        <dbReference type="Pfam" id="PF13087"/>
    </source>
</evidence>
<evidence type="ECO:0000256" key="2">
    <source>
        <dbReference type="ARBA" id="ARBA00022801"/>
    </source>
</evidence>
<dbReference type="eggNOG" id="KOG1801">
    <property type="taxonomic scope" value="Eukaryota"/>
</dbReference>
<evidence type="ECO:0000313" key="8">
    <source>
        <dbReference type="EMBL" id="ESR33924.1"/>
    </source>
</evidence>
<dbReference type="GO" id="GO:0005524">
    <property type="term" value="F:ATP binding"/>
    <property type="evidence" value="ECO:0007669"/>
    <property type="project" value="UniProtKB-KW"/>
</dbReference>
<dbReference type="InterPro" id="IPR027417">
    <property type="entry name" value="P-loop_NTPase"/>
</dbReference>
<dbReference type="EMBL" id="KI537036">
    <property type="protein sequence ID" value="ESR33924.1"/>
    <property type="molecule type" value="Genomic_DNA"/>
</dbReference>
<dbReference type="GO" id="GO:0016787">
    <property type="term" value="F:hydrolase activity"/>
    <property type="evidence" value="ECO:0007669"/>
    <property type="project" value="UniProtKB-KW"/>
</dbReference>
<dbReference type="SUPFAM" id="SSF52540">
    <property type="entry name" value="P-loop containing nucleoside triphosphate hydrolases"/>
    <property type="match status" value="1"/>
</dbReference>
<keyword evidence="4" id="KW-0067">ATP-binding</keyword>
<dbReference type="AlphaFoldDB" id="V4U3X6"/>
<keyword evidence="3" id="KW-0347">Helicase</keyword>
<evidence type="ECO:0000256" key="4">
    <source>
        <dbReference type="ARBA" id="ARBA00022840"/>
    </source>
</evidence>
<keyword evidence="1" id="KW-0547">Nucleotide-binding</keyword>
<dbReference type="PANTHER" id="PTHR21529:SF4">
    <property type="entry name" value="TPR AND ANKYRIN REPEAT-CONTAINING PROTEIN 1"/>
    <property type="match status" value="1"/>
</dbReference>
<dbReference type="FunFam" id="3.40.50.300:FF:000326">
    <property type="entry name" value="P-loop containing nucleoside triphosphate hydrolase"/>
    <property type="match status" value="1"/>
</dbReference>
<dbReference type="GO" id="GO:0005694">
    <property type="term" value="C:chromosome"/>
    <property type="evidence" value="ECO:0007669"/>
    <property type="project" value="UniProtKB-ARBA"/>
</dbReference>
<reference evidence="8 9" key="1">
    <citation type="submission" date="2013-10" db="EMBL/GenBank/DDBJ databases">
        <authorList>
            <consortium name="International Citrus Genome Consortium"/>
            <person name="Jenkins J."/>
            <person name="Schmutz J."/>
            <person name="Prochnik S."/>
            <person name="Rokhsar D."/>
            <person name="Gmitter F."/>
            <person name="Ollitrault P."/>
            <person name="Machado M."/>
            <person name="Talon M."/>
            <person name="Wincker P."/>
            <person name="Jaillon O."/>
            <person name="Morgante M."/>
        </authorList>
    </citation>
    <scope>NUCLEOTIDE SEQUENCE</scope>
    <source>
        <strain evidence="9">cv. Clemenules</strain>
    </source>
</reference>
<dbReference type="Proteomes" id="UP000030687">
    <property type="component" value="Unassembled WGS sequence"/>
</dbReference>
<dbReference type="InterPro" id="IPR045529">
    <property type="entry name" value="DUF6469"/>
</dbReference>
<dbReference type="Pfam" id="PF13086">
    <property type="entry name" value="AAA_11"/>
    <property type="match status" value="1"/>
</dbReference>
<keyword evidence="2" id="KW-0378">Hydrolase</keyword>
<dbReference type="CDD" id="cd18808">
    <property type="entry name" value="SF1_C_Upf1"/>
    <property type="match status" value="1"/>
</dbReference>
<dbReference type="PANTHER" id="PTHR21529">
    <property type="entry name" value="MAMMARY TURMOR VIRUS RECEPTOR HOMOLOG 1, 2 MTVR1, 2"/>
    <property type="match status" value="1"/>
</dbReference>
<protein>
    <recommendedName>
        <fullName evidence="10">UvrD-like helicase ATP-binding domain-containing protein</fullName>
    </recommendedName>
</protein>
<feature type="domain" description="DNA2/NAM7 helicase helicase" evidence="5">
    <location>
        <begin position="251"/>
        <end position="628"/>
    </location>
</feature>
<gene>
    <name evidence="8" type="ORF">CICLE_v10006754mg</name>
</gene>
<dbReference type="InterPro" id="IPR041679">
    <property type="entry name" value="DNA2/NAM7-like_C"/>
</dbReference>
<name>V4U3X6_CITCL</name>
<evidence type="ECO:0000259" key="5">
    <source>
        <dbReference type="Pfam" id="PF13086"/>
    </source>
</evidence>
<dbReference type="Gene3D" id="3.40.50.300">
    <property type="entry name" value="P-loop containing nucleotide triphosphate hydrolases"/>
    <property type="match status" value="2"/>
</dbReference>